<dbReference type="InterPro" id="IPR036390">
    <property type="entry name" value="WH_DNA-bd_sf"/>
</dbReference>
<dbReference type="EMBL" id="JASJEV010000005">
    <property type="protein sequence ID" value="MDJ1158535.1"/>
    <property type="molecule type" value="Genomic_DNA"/>
</dbReference>
<dbReference type="InterPro" id="IPR051815">
    <property type="entry name" value="Molybdate_resp_trans_reg"/>
</dbReference>
<organism evidence="1 2">
    <name type="scientific">Chelatococcus albus</name>
    <dbReference type="NCBI Taxonomy" id="3047466"/>
    <lineage>
        <taxon>Bacteria</taxon>
        <taxon>Pseudomonadati</taxon>
        <taxon>Pseudomonadota</taxon>
        <taxon>Alphaproteobacteria</taxon>
        <taxon>Hyphomicrobiales</taxon>
        <taxon>Chelatococcaceae</taxon>
        <taxon>Chelatococcus</taxon>
    </lineage>
</organism>
<dbReference type="SUPFAM" id="SSF46785">
    <property type="entry name" value="Winged helix' DNA-binding domain"/>
    <property type="match status" value="1"/>
</dbReference>
<evidence type="ECO:0000313" key="2">
    <source>
        <dbReference type="Proteomes" id="UP001321492"/>
    </source>
</evidence>
<dbReference type="PANTHER" id="PTHR30432:SF1">
    <property type="entry name" value="DNA-BINDING TRANSCRIPTIONAL DUAL REGULATOR MODE"/>
    <property type="match status" value="1"/>
</dbReference>
<dbReference type="RefSeq" id="WP_283740525.1">
    <property type="nucleotide sequence ID" value="NZ_JASJEV010000005.1"/>
</dbReference>
<evidence type="ECO:0000313" key="1">
    <source>
        <dbReference type="EMBL" id="MDJ1158535.1"/>
    </source>
</evidence>
<sequence>MDDRLEPRLRIFLGTTIAIGPGKAALLRAIAETGSIAAGGRRMGMSYRRSWLLVKTMNACFREPLVAATKGGPGGGGAALTPMGERVLALYEEMEAAASQAVAGRMRTLRGLMVDEPPTT</sequence>
<dbReference type="Proteomes" id="UP001321492">
    <property type="component" value="Unassembled WGS sequence"/>
</dbReference>
<dbReference type="Gene3D" id="1.10.10.10">
    <property type="entry name" value="Winged helix-like DNA-binding domain superfamily/Winged helix DNA-binding domain"/>
    <property type="match status" value="1"/>
</dbReference>
<keyword evidence="2" id="KW-1185">Reference proteome</keyword>
<protein>
    <submittedName>
        <fullName evidence="1">LysR family transcriptional regulator</fullName>
    </submittedName>
</protein>
<dbReference type="InterPro" id="IPR036388">
    <property type="entry name" value="WH-like_DNA-bd_sf"/>
</dbReference>
<name>A0ABT7AGN6_9HYPH</name>
<dbReference type="PANTHER" id="PTHR30432">
    <property type="entry name" value="TRANSCRIPTIONAL REGULATOR MODE"/>
    <property type="match status" value="1"/>
</dbReference>
<gene>
    <name evidence="1" type="ORF">QNA08_09835</name>
</gene>
<proteinExistence type="predicted"/>
<comment type="caution">
    <text evidence="1">The sequence shown here is derived from an EMBL/GenBank/DDBJ whole genome shotgun (WGS) entry which is preliminary data.</text>
</comment>
<accession>A0ABT7AGN6</accession>
<reference evidence="1 2" key="1">
    <citation type="submission" date="2023-05" db="EMBL/GenBank/DDBJ databases">
        <title>Chelatococcus sp. nov., a moderately thermophilic bacterium isolated from hot spring microbial mat.</title>
        <authorList>
            <person name="Hu C.-J."/>
            <person name="Li W.-J."/>
        </authorList>
    </citation>
    <scope>NUCLEOTIDE SEQUENCE [LARGE SCALE GENOMIC DNA]</scope>
    <source>
        <strain evidence="1 2">SYSU G07232</strain>
    </source>
</reference>